<evidence type="ECO:0000313" key="2">
    <source>
        <dbReference type="Proteomes" id="UP001056120"/>
    </source>
</evidence>
<protein>
    <submittedName>
        <fullName evidence="1">Uncharacterized protein</fullName>
    </submittedName>
</protein>
<evidence type="ECO:0000313" key="1">
    <source>
        <dbReference type="EMBL" id="KAI3777466.1"/>
    </source>
</evidence>
<reference evidence="1 2" key="2">
    <citation type="journal article" date="2022" name="Mol. Ecol. Resour.">
        <title>The genomes of chicory, endive, great burdock and yacon provide insights into Asteraceae paleo-polyploidization history and plant inulin production.</title>
        <authorList>
            <person name="Fan W."/>
            <person name="Wang S."/>
            <person name="Wang H."/>
            <person name="Wang A."/>
            <person name="Jiang F."/>
            <person name="Liu H."/>
            <person name="Zhao H."/>
            <person name="Xu D."/>
            <person name="Zhang Y."/>
        </authorList>
    </citation>
    <scope>NUCLEOTIDE SEQUENCE [LARGE SCALE GENOMIC DNA]</scope>
    <source>
        <strain evidence="2">cv. Yunnan</strain>
        <tissue evidence="1">Leaves</tissue>
    </source>
</reference>
<organism evidence="1 2">
    <name type="scientific">Smallanthus sonchifolius</name>
    <dbReference type="NCBI Taxonomy" id="185202"/>
    <lineage>
        <taxon>Eukaryota</taxon>
        <taxon>Viridiplantae</taxon>
        <taxon>Streptophyta</taxon>
        <taxon>Embryophyta</taxon>
        <taxon>Tracheophyta</taxon>
        <taxon>Spermatophyta</taxon>
        <taxon>Magnoliopsida</taxon>
        <taxon>eudicotyledons</taxon>
        <taxon>Gunneridae</taxon>
        <taxon>Pentapetalae</taxon>
        <taxon>asterids</taxon>
        <taxon>campanulids</taxon>
        <taxon>Asterales</taxon>
        <taxon>Asteraceae</taxon>
        <taxon>Asteroideae</taxon>
        <taxon>Heliantheae alliance</taxon>
        <taxon>Millerieae</taxon>
        <taxon>Smallanthus</taxon>
    </lineage>
</organism>
<accession>A0ACB9G310</accession>
<dbReference type="EMBL" id="CM042032">
    <property type="protein sequence ID" value="KAI3777466.1"/>
    <property type="molecule type" value="Genomic_DNA"/>
</dbReference>
<name>A0ACB9G310_9ASTR</name>
<dbReference type="Proteomes" id="UP001056120">
    <property type="component" value="Linkage Group LG15"/>
</dbReference>
<reference evidence="2" key="1">
    <citation type="journal article" date="2022" name="Mol. Ecol. Resour.">
        <title>The genomes of chicory, endive, great burdock and yacon provide insights into Asteraceae palaeo-polyploidization history and plant inulin production.</title>
        <authorList>
            <person name="Fan W."/>
            <person name="Wang S."/>
            <person name="Wang H."/>
            <person name="Wang A."/>
            <person name="Jiang F."/>
            <person name="Liu H."/>
            <person name="Zhao H."/>
            <person name="Xu D."/>
            <person name="Zhang Y."/>
        </authorList>
    </citation>
    <scope>NUCLEOTIDE SEQUENCE [LARGE SCALE GENOMIC DNA]</scope>
    <source>
        <strain evidence="2">cv. Yunnan</strain>
    </source>
</reference>
<keyword evidence="2" id="KW-1185">Reference proteome</keyword>
<comment type="caution">
    <text evidence="1">The sequence shown here is derived from an EMBL/GenBank/DDBJ whole genome shotgun (WGS) entry which is preliminary data.</text>
</comment>
<sequence>MKYQHEWALIAHDLDVGLMYLCSLCFLYLSNNLENYLLRKTLISIQWYVSLKVLPNDGSWPQRNNPCCSQTVECRQPICRSLKIIPPTNISPISKLKKSSS</sequence>
<gene>
    <name evidence="1" type="ORF">L1987_47266</name>
</gene>
<proteinExistence type="predicted"/>